<dbReference type="Gene3D" id="2.40.160.10">
    <property type="entry name" value="Porin"/>
    <property type="match status" value="1"/>
</dbReference>
<comment type="subunit">
    <text evidence="2">Homotrimer.</text>
</comment>
<dbReference type="Pfam" id="PF13609">
    <property type="entry name" value="Porin_4"/>
    <property type="match status" value="1"/>
</dbReference>
<evidence type="ECO:0000256" key="3">
    <source>
        <dbReference type="ARBA" id="ARBA00022448"/>
    </source>
</evidence>
<dbReference type="RefSeq" id="WP_151069441.1">
    <property type="nucleotide sequence ID" value="NZ_CP032518.1"/>
</dbReference>
<dbReference type="SUPFAM" id="SSF56935">
    <property type="entry name" value="Porins"/>
    <property type="match status" value="1"/>
</dbReference>
<evidence type="ECO:0000256" key="8">
    <source>
        <dbReference type="ARBA" id="ARBA00023114"/>
    </source>
</evidence>
<proteinExistence type="predicted"/>
<evidence type="ECO:0000256" key="6">
    <source>
        <dbReference type="ARBA" id="ARBA00022729"/>
    </source>
</evidence>
<evidence type="ECO:0000313" key="14">
    <source>
        <dbReference type="Proteomes" id="UP000325743"/>
    </source>
</evidence>
<evidence type="ECO:0000256" key="4">
    <source>
        <dbReference type="ARBA" id="ARBA00022452"/>
    </source>
</evidence>
<evidence type="ECO:0000313" key="13">
    <source>
        <dbReference type="EMBL" id="QEZ43149.1"/>
    </source>
</evidence>
<dbReference type="PRINTS" id="PR00184">
    <property type="entry name" value="NEISSPPORIN"/>
</dbReference>
<keyword evidence="10" id="KW-0998">Cell outer membrane</keyword>
<gene>
    <name evidence="13" type="ORF">D2917_02145</name>
</gene>
<dbReference type="GO" id="GO:0006811">
    <property type="term" value="P:monoatomic ion transport"/>
    <property type="evidence" value="ECO:0007669"/>
    <property type="project" value="UniProtKB-KW"/>
</dbReference>
<reference evidence="13 14" key="1">
    <citation type="submission" date="2018-09" db="EMBL/GenBank/DDBJ databases">
        <title>Complete genome sequence of Cupriavidus oxalaticus T2, a bacterium capable of phenol tolerance and degradation.</title>
        <authorList>
            <person name="Yan J."/>
        </authorList>
    </citation>
    <scope>NUCLEOTIDE SEQUENCE [LARGE SCALE GENOMIC DNA]</scope>
    <source>
        <strain evidence="13 14">T2</strain>
    </source>
</reference>
<evidence type="ECO:0000256" key="11">
    <source>
        <dbReference type="SAM" id="SignalP"/>
    </source>
</evidence>
<dbReference type="GO" id="GO:0009279">
    <property type="term" value="C:cell outer membrane"/>
    <property type="evidence" value="ECO:0007669"/>
    <property type="project" value="UniProtKB-SubCell"/>
</dbReference>
<evidence type="ECO:0000259" key="12">
    <source>
        <dbReference type="Pfam" id="PF13609"/>
    </source>
</evidence>
<name>A0A5P3VE12_9BURK</name>
<keyword evidence="8" id="KW-0626">Porin</keyword>
<accession>A0A5P3VE12</accession>
<dbReference type="InterPro" id="IPR023614">
    <property type="entry name" value="Porin_dom_sf"/>
</dbReference>
<organism evidence="13 14">
    <name type="scientific">Cupriavidus oxalaticus</name>
    <dbReference type="NCBI Taxonomy" id="96344"/>
    <lineage>
        <taxon>Bacteria</taxon>
        <taxon>Pseudomonadati</taxon>
        <taxon>Pseudomonadota</taxon>
        <taxon>Betaproteobacteria</taxon>
        <taxon>Burkholderiales</taxon>
        <taxon>Burkholderiaceae</taxon>
        <taxon>Cupriavidus</taxon>
    </lineage>
</organism>
<keyword evidence="6 11" id="KW-0732">Signal</keyword>
<feature type="chain" id="PRO_5025041860" evidence="11">
    <location>
        <begin position="28"/>
        <end position="378"/>
    </location>
</feature>
<dbReference type="PANTHER" id="PTHR34501">
    <property type="entry name" value="PROTEIN YDDL-RELATED"/>
    <property type="match status" value="1"/>
</dbReference>
<dbReference type="PANTHER" id="PTHR34501:SF9">
    <property type="entry name" value="MAJOR OUTER MEMBRANE PROTEIN P.IA"/>
    <property type="match status" value="1"/>
</dbReference>
<dbReference type="GO" id="GO:0046930">
    <property type="term" value="C:pore complex"/>
    <property type="evidence" value="ECO:0007669"/>
    <property type="project" value="UniProtKB-KW"/>
</dbReference>
<keyword evidence="4" id="KW-1134">Transmembrane beta strand</keyword>
<dbReference type="InterPro" id="IPR002299">
    <property type="entry name" value="Porin_Neis"/>
</dbReference>
<comment type="subcellular location">
    <subcellularLocation>
        <location evidence="1">Cell outer membrane</location>
        <topology evidence="1">Multi-pass membrane protein</topology>
    </subcellularLocation>
</comment>
<feature type="signal peptide" evidence="11">
    <location>
        <begin position="1"/>
        <end position="27"/>
    </location>
</feature>
<evidence type="ECO:0000256" key="7">
    <source>
        <dbReference type="ARBA" id="ARBA00023065"/>
    </source>
</evidence>
<protein>
    <submittedName>
        <fullName evidence="13">Porin</fullName>
    </submittedName>
</protein>
<keyword evidence="9" id="KW-0472">Membrane</keyword>
<evidence type="ECO:0000256" key="1">
    <source>
        <dbReference type="ARBA" id="ARBA00004571"/>
    </source>
</evidence>
<feature type="domain" description="Porin" evidence="12">
    <location>
        <begin position="13"/>
        <end position="343"/>
    </location>
</feature>
<dbReference type="EMBL" id="CP032518">
    <property type="protein sequence ID" value="QEZ43149.1"/>
    <property type="molecule type" value="Genomic_DNA"/>
</dbReference>
<evidence type="ECO:0000256" key="10">
    <source>
        <dbReference type="ARBA" id="ARBA00023237"/>
    </source>
</evidence>
<keyword evidence="7" id="KW-0406">Ion transport</keyword>
<dbReference type="AlphaFoldDB" id="A0A5P3VE12"/>
<evidence type="ECO:0000256" key="5">
    <source>
        <dbReference type="ARBA" id="ARBA00022692"/>
    </source>
</evidence>
<dbReference type="InterPro" id="IPR033900">
    <property type="entry name" value="Gram_neg_porin_domain"/>
</dbReference>
<dbReference type="InterPro" id="IPR050298">
    <property type="entry name" value="Gram-neg_bact_OMP"/>
</dbReference>
<keyword evidence="3" id="KW-0813">Transport</keyword>
<dbReference type="CDD" id="cd00342">
    <property type="entry name" value="gram_neg_porins"/>
    <property type="match status" value="1"/>
</dbReference>
<sequence length="378" mass="40506">MKSTYGTKYRTAALALGAWLACGAAHASGVLLYGGVDANLEYVNHFSTVTPSVENGFSAGPGTSLYRLNSGGLSGSRFGMRGTEDLGGGLNAIFVLEGGFGVDNGMMQQGGRLFGRQAFVGFDANGIGTFTFGRQYISWFDALANFSPTAFSTQYEPIVAQIGMDFRSDNTLKYTGVFGPLTASANWSFGNGFLGNGEVPGQFRRDTGYGAALTYDSGPFSATVGYNQYNPTLTTAGDTGSFKKAALAASYSFNGRAKLMAGYRWGQSKGADGSTVLRDDFYWAGANYNLTQGIELTLGYYYDDIKKFGDRSMKNPWQISFIADYRLSKRTDVYLTTAYSKNAGLNFDTSAVGFINGYFLGTGQSSMFGAAVGIRHNF</sequence>
<dbReference type="GO" id="GO:0015288">
    <property type="term" value="F:porin activity"/>
    <property type="evidence" value="ECO:0007669"/>
    <property type="project" value="UniProtKB-KW"/>
</dbReference>
<dbReference type="Proteomes" id="UP000325743">
    <property type="component" value="Chromosome 1"/>
</dbReference>
<evidence type="ECO:0000256" key="2">
    <source>
        <dbReference type="ARBA" id="ARBA00011233"/>
    </source>
</evidence>
<dbReference type="PROSITE" id="PS51257">
    <property type="entry name" value="PROKAR_LIPOPROTEIN"/>
    <property type="match status" value="1"/>
</dbReference>
<evidence type="ECO:0000256" key="9">
    <source>
        <dbReference type="ARBA" id="ARBA00023136"/>
    </source>
</evidence>
<keyword evidence="5" id="KW-0812">Transmembrane</keyword>